<dbReference type="PANTHER" id="PTHR44942">
    <property type="entry name" value="METHYLTRANSF_11 DOMAIN-CONTAINING PROTEIN"/>
    <property type="match status" value="1"/>
</dbReference>
<protein>
    <submittedName>
        <fullName evidence="5">Methyltransferase domain-containing protein</fullName>
    </submittedName>
</protein>
<dbReference type="EMBL" id="JAMZMM010000327">
    <property type="protein sequence ID" value="MCP2731414.1"/>
    <property type="molecule type" value="Genomic_DNA"/>
</dbReference>
<dbReference type="CDD" id="cd02440">
    <property type="entry name" value="AdoMet_MTases"/>
    <property type="match status" value="1"/>
</dbReference>
<proteinExistence type="inferred from homology"/>
<dbReference type="Gene3D" id="3.40.50.150">
    <property type="entry name" value="Vaccinia Virus protein VP39"/>
    <property type="match status" value="1"/>
</dbReference>
<keyword evidence="3" id="KW-0808">Transferase</keyword>
<feature type="domain" description="Methyltransferase type 11" evidence="4">
    <location>
        <begin position="70"/>
        <end position="163"/>
    </location>
</feature>
<dbReference type="AlphaFoldDB" id="A0AAE3KPJ6"/>
<evidence type="ECO:0000256" key="1">
    <source>
        <dbReference type="ARBA" id="ARBA00008361"/>
    </source>
</evidence>
<accession>A0AAE3KPJ6</accession>
<dbReference type="SUPFAM" id="SSF53335">
    <property type="entry name" value="S-adenosyl-L-methionine-dependent methyltransferases"/>
    <property type="match status" value="1"/>
</dbReference>
<evidence type="ECO:0000256" key="2">
    <source>
        <dbReference type="ARBA" id="ARBA00022603"/>
    </source>
</evidence>
<dbReference type="GO" id="GO:0008757">
    <property type="term" value="F:S-adenosylmethionine-dependent methyltransferase activity"/>
    <property type="evidence" value="ECO:0007669"/>
    <property type="project" value="InterPro"/>
</dbReference>
<dbReference type="Proteomes" id="UP001204953">
    <property type="component" value="Unassembled WGS sequence"/>
</dbReference>
<name>A0AAE3KPJ6_9CYAN</name>
<keyword evidence="2 5" id="KW-0489">Methyltransferase</keyword>
<evidence type="ECO:0000256" key="3">
    <source>
        <dbReference type="ARBA" id="ARBA00022679"/>
    </source>
</evidence>
<dbReference type="InterPro" id="IPR051052">
    <property type="entry name" value="Diverse_substrate_MTase"/>
</dbReference>
<evidence type="ECO:0000313" key="6">
    <source>
        <dbReference type="Proteomes" id="UP001204953"/>
    </source>
</evidence>
<gene>
    <name evidence="5" type="ORF">NJ959_23590</name>
</gene>
<keyword evidence="6" id="KW-1185">Reference proteome</keyword>
<organism evidence="5 6">
    <name type="scientific">Limnofasciculus baicalensis BBK-W-15</name>
    <dbReference type="NCBI Taxonomy" id="2699891"/>
    <lineage>
        <taxon>Bacteria</taxon>
        <taxon>Bacillati</taxon>
        <taxon>Cyanobacteriota</taxon>
        <taxon>Cyanophyceae</taxon>
        <taxon>Coleofasciculales</taxon>
        <taxon>Coleofasciculaceae</taxon>
        <taxon>Limnofasciculus</taxon>
        <taxon>Limnofasciculus baicalensis</taxon>
    </lineage>
</organism>
<comment type="caution">
    <text evidence="5">The sequence shown here is derived from an EMBL/GenBank/DDBJ whole genome shotgun (WGS) entry which is preliminary data.</text>
</comment>
<dbReference type="PANTHER" id="PTHR44942:SF4">
    <property type="entry name" value="METHYLTRANSFERASE TYPE 11 DOMAIN-CONTAINING PROTEIN"/>
    <property type="match status" value="1"/>
</dbReference>
<dbReference type="InterPro" id="IPR013216">
    <property type="entry name" value="Methyltransf_11"/>
</dbReference>
<evidence type="ECO:0000259" key="4">
    <source>
        <dbReference type="Pfam" id="PF08241"/>
    </source>
</evidence>
<dbReference type="Pfam" id="PF08241">
    <property type="entry name" value="Methyltransf_11"/>
    <property type="match status" value="1"/>
</dbReference>
<evidence type="ECO:0000313" key="5">
    <source>
        <dbReference type="EMBL" id="MCP2731414.1"/>
    </source>
</evidence>
<dbReference type="InterPro" id="IPR029063">
    <property type="entry name" value="SAM-dependent_MTases_sf"/>
</dbReference>
<comment type="similarity">
    <text evidence="1">Belongs to the methyltransferase superfamily.</text>
</comment>
<dbReference type="RefSeq" id="WP_254014154.1">
    <property type="nucleotide sequence ID" value="NZ_JAMZMM010000327.1"/>
</dbReference>
<sequence length="286" mass="32495">MKDSEQTKNWYKSIAATYKSGYLSPVTSEARKNWYSQVADAYNKTRPSYPQQLITRAVELAKLPSDAILLEIGCGPGTATVTFAKLGFSMICLEPSQKACQLAQENCTPYPKIEIVNTTFEEWNLEIERFDAVLAATSFHWVSPEIGYAKAAGALKDKGYLIFLWNLTPQPDYEVYQLLHEVYQTHAPSLARYEDRESQEKSLINTGKPMIESGYFQDLLSEHISCKVTYSIDDYLALLSTLSPYIALEDKQRDRLFAGLREKLERHCGKTIEISYISAFHIAQKQ</sequence>
<dbReference type="GO" id="GO:0032259">
    <property type="term" value="P:methylation"/>
    <property type="evidence" value="ECO:0007669"/>
    <property type="project" value="UniProtKB-KW"/>
</dbReference>
<reference evidence="5" key="1">
    <citation type="submission" date="2022-06" db="EMBL/GenBank/DDBJ databases">
        <title>New cyanobacteria of genus Symplocastrum in benthos of Lake Baikal.</title>
        <authorList>
            <person name="Sorokovikova E."/>
            <person name="Tikhonova I."/>
            <person name="Krasnopeev A."/>
            <person name="Evseev P."/>
            <person name="Gladkikh A."/>
            <person name="Belykh O."/>
        </authorList>
    </citation>
    <scope>NUCLEOTIDE SEQUENCE</scope>
    <source>
        <strain evidence="5">BBK-W-15</strain>
    </source>
</reference>